<keyword evidence="1 4" id="KW-0378">Hydrolase</keyword>
<dbReference type="PANTHER" id="PTHR48081">
    <property type="entry name" value="AB HYDROLASE SUPERFAMILY PROTEIN C4A8.06C"/>
    <property type="match status" value="1"/>
</dbReference>
<dbReference type="PANTHER" id="PTHR48081:SF13">
    <property type="entry name" value="ALPHA_BETA HYDROLASE"/>
    <property type="match status" value="1"/>
</dbReference>
<feature type="domain" description="BD-FAE-like" evidence="3">
    <location>
        <begin position="54"/>
        <end position="250"/>
    </location>
</feature>
<dbReference type="GO" id="GO:0016787">
    <property type="term" value="F:hydrolase activity"/>
    <property type="evidence" value="ECO:0007669"/>
    <property type="project" value="UniProtKB-KW"/>
</dbReference>
<reference evidence="4 5" key="1">
    <citation type="submission" date="2023-09" db="EMBL/GenBank/DDBJ databases">
        <authorList>
            <person name="Rey-Velasco X."/>
        </authorList>
    </citation>
    <scope>NUCLEOTIDE SEQUENCE [LARGE SCALE GENOMIC DNA]</scope>
    <source>
        <strain evidence="4 5">W242</strain>
    </source>
</reference>
<evidence type="ECO:0000256" key="1">
    <source>
        <dbReference type="ARBA" id="ARBA00022801"/>
    </source>
</evidence>
<dbReference type="EMBL" id="JAVRHZ010000001">
    <property type="protein sequence ID" value="MDT0554593.1"/>
    <property type="molecule type" value="Genomic_DNA"/>
</dbReference>
<dbReference type="Gene3D" id="3.40.50.1820">
    <property type="entry name" value="alpha/beta hydrolase"/>
    <property type="match status" value="1"/>
</dbReference>
<sequence length="294" mass="32196">MKRLLYIFSFIVVGLALSSCSSNDNETPEEEPSPLQAEVRMDVSYGSNPQQAYDIYLPEGRTASKTKVIVLVHGGGWIEGDKADMSNFISLIQQNHPNHAIVNMNYVLATTSIPAFPNQFLDIDSVLNKLTAEAEDLQILPEFGFIGTSAGAHLSLQYDYVYDTDNQVKFVADIVGPSDFTDPFYANDPNFQVALGFFVDEDAYPGVTDYAAEVSPALQVNASSSPTIMFYGDQDPLVPLTNGQTLKDNLTDQQITNSFTVYEGGHGDDWSQASIADLQLKLSGFINTHLPIAE</sequence>
<dbReference type="PROSITE" id="PS51257">
    <property type="entry name" value="PROKAR_LIPOPROTEIN"/>
    <property type="match status" value="1"/>
</dbReference>
<gene>
    <name evidence="4" type="ORF">RM538_01155</name>
</gene>
<keyword evidence="5" id="KW-1185">Reference proteome</keyword>
<evidence type="ECO:0000313" key="5">
    <source>
        <dbReference type="Proteomes" id="UP001254488"/>
    </source>
</evidence>
<evidence type="ECO:0000313" key="4">
    <source>
        <dbReference type="EMBL" id="MDT0554593.1"/>
    </source>
</evidence>
<dbReference type="InterPro" id="IPR029058">
    <property type="entry name" value="AB_hydrolase_fold"/>
</dbReference>
<feature type="chain" id="PRO_5046157672" evidence="2">
    <location>
        <begin position="25"/>
        <end position="294"/>
    </location>
</feature>
<dbReference type="Proteomes" id="UP001254488">
    <property type="component" value="Unassembled WGS sequence"/>
</dbReference>
<dbReference type="InterPro" id="IPR049492">
    <property type="entry name" value="BD-FAE-like_dom"/>
</dbReference>
<organism evidence="4 5">
    <name type="scientific">Patiriisocius hiemis</name>
    <dbReference type="NCBI Taxonomy" id="3075604"/>
    <lineage>
        <taxon>Bacteria</taxon>
        <taxon>Pseudomonadati</taxon>
        <taxon>Bacteroidota</taxon>
        <taxon>Flavobacteriia</taxon>
        <taxon>Flavobacteriales</taxon>
        <taxon>Flavobacteriaceae</taxon>
        <taxon>Patiriisocius</taxon>
    </lineage>
</organism>
<dbReference type="RefSeq" id="WP_311331554.1">
    <property type="nucleotide sequence ID" value="NZ_JAVRHZ010000001.1"/>
</dbReference>
<dbReference type="Pfam" id="PF20434">
    <property type="entry name" value="BD-FAE"/>
    <property type="match status" value="1"/>
</dbReference>
<accession>A0ABU2YC30</accession>
<dbReference type="InterPro" id="IPR050300">
    <property type="entry name" value="GDXG_lipolytic_enzyme"/>
</dbReference>
<evidence type="ECO:0000256" key="2">
    <source>
        <dbReference type="SAM" id="SignalP"/>
    </source>
</evidence>
<comment type="caution">
    <text evidence="4">The sequence shown here is derived from an EMBL/GenBank/DDBJ whole genome shotgun (WGS) entry which is preliminary data.</text>
</comment>
<protein>
    <submittedName>
        <fullName evidence="4">Alpha/beta hydrolase</fullName>
    </submittedName>
</protein>
<name>A0ABU2YC30_9FLAO</name>
<evidence type="ECO:0000259" key="3">
    <source>
        <dbReference type="Pfam" id="PF20434"/>
    </source>
</evidence>
<feature type="signal peptide" evidence="2">
    <location>
        <begin position="1"/>
        <end position="24"/>
    </location>
</feature>
<dbReference type="SUPFAM" id="SSF53474">
    <property type="entry name" value="alpha/beta-Hydrolases"/>
    <property type="match status" value="1"/>
</dbReference>
<proteinExistence type="predicted"/>
<keyword evidence="2" id="KW-0732">Signal</keyword>